<keyword evidence="2" id="KW-1185">Reference proteome</keyword>
<dbReference type="InterPro" id="IPR045522">
    <property type="entry name" value="DUF6474"/>
</dbReference>
<dbReference type="EMBL" id="JAGINW010000001">
    <property type="protein sequence ID" value="MBP2321791.1"/>
    <property type="molecule type" value="Genomic_DNA"/>
</dbReference>
<comment type="caution">
    <text evidence="1">The sequence shown here is derived from an EMBL/GenBank/DDBJ whole genome shotgun (WGS) entry which is preliminary data.</text>
</comment>
<accession>A0ABS4TD87</accession>
<proteinExistence type="predicted"/>
<dbReference type="Pfam" id="PF20079">
    <property type="entry name" value="DUF6474"/>
    <property type="match status" value="1"/>
</dbReference>
<dbReference type="Proteomes" id="UP001519332">
    <property type="component" value="Unassembled WGS sequence"/>
</dbReference>
<evidence type="ECO:0000313" key="1">
    <source>
        <dbReference type="EMBL" id="MBP2321791.1"/>
    </source>
</evidence>
<gene>
    <name evidence="1" type="ORF">JOF56_002176</name>
</gene>
<protein>
    <submittedName>
        <fullName evidence="1">Uncharacterized protein</fullName>
    </submittedName>
</protein>
<name>A0ABS4TD87_9PSEU</name>
<reference evidence="1 2" key="1">
    <citation type="submission" date="2021-03" db="EMBL/GenBank/DDBJ databases">
        <title>Sequencing the genomes of 1000 actinobacteria strains.</title>
        <authorList>
            <person name="Klenk H.-P."/>
        </authorList>
    </citation>
    <scope>NUCLEOTIDE SEQUENCE [LARGE SCALE GENOMIC DNA]</scope>
    <source>
        <strain evidence="1 2">DSM 46670</strain>
    </source>
</reference>
<sequence>MATTKRTGKPRITPRNAKNAVAVAKVIGPAIAPVLLPFAAKAAATLRNLKDNRRAHKLGVPVGDLSKFTGRGGALHARIAGLAEVLDELGERGKDAAFVEETANTLAQLTSAVRAAERMPTARRKTVHRAVSTELDQLEQRLLHKLGI</sequence>
<evidence type="ECO:0000313" key="2">
    <source>
        <dbReference type="Proteomes" id="UP001519332"/>
    </source>
</evidence>
<organism evidence="1 2">
    <name type="scientific">Kibdelosporangium banguiense</name>
    <dbReference type="NCBI Taxonomy" id="1365924"/>
    <lineage>
        <taxon>Bacteria</taxon>
        <taxon>Bacillati</taxon>
        <taxon>Actinomycetota</taxon>
        <taxon>Actinomycetes</taxon>
        <taxon>Pseudonocardiales</taxon>
        <taxon>Pseudonocardiaceae</taxon>
        <taxon>Kibdelosporangium</taxon>
    </lineage>
</organism>